<accession>A0A7K0J751</accession>
<reference evidence="2 3" key="1">
    <citation type="submission" date="2019-08" db="EMBL/GenBank/DDBJ databases">
        <title>In-depth cultivation of the pig gut microbiome towards novel bacterial diversity and tailored functional studies.</title>
        <authorList>
            <person name="Wylensek D."/>
            <person name="Hitch T.C.A."/>
            <person name="Clavel T."/>
        </authorList>
    </citation>
    <scope>NUCLEOTIDE SEQUENCE [LARGE SCALE GENOMIC DNA]</scope>
    <source>
        <strain evidence="2 3">WCA-380-WT-3A</strain>
    </source>
</reference>
<evidence type="ECO:0000313" key="3">
    <source>
        <dbReference type="Proteomes" id="UP000466104"/>
    </source>
</evidence>
<protein>
    <recommendedName>
        <fullName evidence="4">DUF222 domain-containing protein</fullName>
    </recommendedName>
</protein>
<evidence type="ECO:0000313" key="2">
    <source>
        <dbReference type="EMBL" id="MSS45762.1"/>
    </source>
</evidence>
<dbReference type="RefSeq" id="WP_154563104.1">
    <property type="nucleotide sequence ID" value="NZ_VUMG01000002.1"/>
</dbReference>
<proteinExistence type="predicted"/>
<evidence type="ECO:0008006" key="4">
    <source>
        <dbReference type="Google" id="ProtNLM"/>
    </source>
</evidence>
<gene>
    <name evidence="2" type="ORF">FYJ43_06845</name>
</gene>
<name>A0A7K0J751_9ACTN</name>
<sequence length="140" mass="16055">MNEIDLDVKKFARILGKLEEHLEVSDAFEDAVVGQSERRWSSQREHMTSWFRGQRTTGSGAYTRNKPNHSAKRAYNRLQSPEGLLWIAEALGADTELVRAAADEALAAKPNQSRCAVIRRHLPWPMIAELATSRTRWRRR</sequence>
<dbReference type="Proteomes" id="UP000466104">
    <property type="component" value="Unassembled WGS sequence"/>
</dbReference>
<feature type="region of interest" description="Disordered" evidence="1">
    <location>
        <begin position="44"/>
        <end position="71"/>
    </location>
</feature>
<keyword evidence="3" id="KW-1185">Reference proteome</keyword>
<evidence type="ECO:0000256" key="1">
    <source>
        <dbReference type="SAM" id="MobiDB-lite"/>
    </source>
</evidence>
<dbReference type="AlphaFoldDB" id="A0A7K0J751"/>
<organism evidence="2 3">
    <name type="scientific">Cutibacterium porci</name>
    <dbReference type="NCBI Taxonomy" id="2605781"/>
    <lineage>
        <taxon>Bacteria</taxon>
        <taxon>Bacillati</taxon>
        <taxon>Actinomycetota</taxon>
        <taxon>Actinomycetes</taxon>
        <taxon>Propionibacteriales</taxon>
        <taxon>Propionibacteriaceae</taxon>
        <taxon>Cutibacterium</taxon>
    </lineage>
</organism>
<dbReference type="EMBL" id="VUMG01000002">
    <property type="protein sequence ID" value="MSS45762.1"/>
    <property type="molecule type" value="Genomic_DNA"/>
</dbReference>
<comment type="caution">
    <text evidence="2">The sequence shown here is derived from an EMBL/GenBank/DDBJ whole genome shotgun (WGS) entry which is preliminary data.</text>
</comment>